<dbReference type="PANTHER" id="PTHR30406:SF1">
    <property type="entry name" value="SULFATE TRANSPORT SYSTEM PERMEASE PROTEIN CYSW"/>
    <property type="match status" value="1"/>
</dbReference>
<evidence type="ECO:0000313" key="11">
    <source>
        <dbReference type="Proteomes" id="UP001633002"/>
    </source>
</evidence>
<dbReference type="NCBIfam" id="TIGR02140">
    <property type="entry name" value="permease_CysW"/>
    <property type="match status" value="1"/>
</dbReference>
<proteinExistence type="predicted"/>
<dbReference type="Pfam" id="PF00528">
    <property type="entry name" value="BPD_transp_1"/>
    <property type="match status" value="1"/>
</dbReference>
<evidence type="ECO:0000313" key="10">
    <source>
        <dbReference type="EMBL" id="KAL3691260.1"/>
    </source>
</evidence>
<dbReference type="PANTHER" id="PTHR30406">
    <property type="entry name" value="SULFATE TRANSPORT SYSTEM PERMEASE PROTEIN"/>
    <property type="match status" value="1"/>
</dbReference>
<evidence type="ECO:0000256" key="5">
    <source>
        <dbReference type="ARBA" id="ARBA00022989"/>
    </source>
</evidence>
<evidence type="ECO:0000256" key="4">
    <source>
        <dbReference type="ARBA" id="ARBA00022692"/>
    </source>
</evidence>
<feature type="transmembrane region" description="Helical" evidence="8">
    <location>
        <begin position="361"/>
        <end position="379"/>
    </location>
</feature>
<evidence type="ECO:0000259" key="9">
    <source>
        <dbReference type="PROSITE" id="PS50928"/>
    </source>
</evidence>
<evidence type="ECO:0000256" key="8">
    <source>
        <dbReference type="SAM" id="Phobius"/>
    </source>
</evidence>
<evidence type="ECO:0000256" key="6">
    <source>
        <dbReference type="ARBA" id="ARBA00023032"/>
    </source>
</evidence>
<comment type="subcellular location">
    <subcellularLocation>
        <location evidence="1">Plastid membrane</location>
        <topology evidence="1">Multi-pass membrane protein</topology>
    </subcellularLocation>
</comment>
<feature type="transmembrane region" description="Helical" evidence="8">
    <location>
        <begin position="175"/>
        <end position="201"/>
    </location>
</feature>
<feature type="transmembrane region" description="Helical" evidence="8">
    <location>
        <begin position="131"/>
        <end position="154"/>
    </location>
</feature>
<keyword evidence="3" id="KW-0813">Transport</keyword>
<evidence type="ECO:0000256" key="1">
    <source>
        <dbReference type="ARBA" id="ARBA00004446"/>
    </source>
</evidence>
<protein>
    <recommendedName>
        <fullName evidence="2">Probable sulfate transport system permease protein cysT</fullName>
    </recommendedName>
</protein>
<sequence>MAGQLGASLAVRSAPPFTCHSSFNPLSISACRPSSSASACTRPLNCAVSSSSSAVTSGFRPQRFSFEFRSSFLTDGALRRHSGFSSGANSSSYDGRMSRRKAGVPRAAGGAGTGIRKTASGGIVPTKPGQFLLIGLGVAYMSLIVIIPFLNVFVQAFSFGLRPFINNLLDPAFQSAVRMTLTVAGIVVPINTLFGLIIAIWVTRHDFPGKALLLSALDLPFSISPVVVGLMLMILYGRQGVFAPLLRAWNIDIVFALPGMILATCFVTLPFVVREVIPVMQEMDPYEEEAARTMGANDWEVFWQVTLPNIRLGLLYGVTLCNARAMGEFGAVSVISGNIIGKTQTLTLFVEAAYKEYNTQGAFSAALLLSVFALITLVIKTKLEDERSKQLSVR</sequence>
<keyword evidence="7 8" id="KW-0472">Membrane</keyword>
<keyword evidence="5 8" id="KW-1133">Transmembrane helix</keyword>
<dbReference type="GO" id="GO:0042170">
    <property type="term" value="C:plastid membrane"/>
    <property type="evidence" value="ECO:0007669"/>
    <property type="project" value="UniProtKB-SubCell"/>
</dbReference>
<keyword evidence="11" id="KW-1185">Reference proteome</keyword>
<dbReference type="InterPro" id="IPR011866">
    <property type="entry name" value="CysW_permease"/>
</dbReference>
<dbReference type="AlphaFoldDB" id="A0ABD3HI10"/>
<evidence type="ECO:0000256" key="2">
    <source>
        <dbReference type="ARBA" id="ARBA00016710"/>
    </source>
</evidence>
<dbReference type="InterPro" id="IPR005667">
    <property type="entry name" value="Sulph_transpt2"/>
</dbReference>
<dbReference type="PROSITE" id="PS50928">
    <property type="entry name" value="ABC_TM1"/>
    <property type="match status" value="1"/>
</dbReference>
<accession>A0ABD3HI10</accession>
<keyword evidence="6" id="KW-0764">Sulfate transport</keyword>
<feature type="transmembrane region" description="Helical" evidence="8">
    <location>
        <begin position="248"/>
        <end position="273"/>
    </location>
</feature>
<feature type="domain" description="ABC transmembrane type-1" evidence="9">
    <location>
        <begin position="177"/>
        <end position="380"/>
    </location>
</feature>
<dbReference type="CDD" id="cd06261">
    <property type="entry name" value="TM_PBP2"/>
    <property type="match status" value="1"/>
</dbReference>
<dbReference type="InterPro" id="IPR035906">
    <property type="entry name" value="MetI-like_sf"/>
</dbReference>
<dbReference type="SUPFAM" id="SSF161098">
    <property type="entry name" value="MetI-like"/>
    <property type="match status" value="1"/>
</dbReference>
<organism evidence="10 11">
    <name type="scientific">Riccia sorocarpa</name>
    <dbReference type="NCBI Taxonomy" id="122646"/>
    <lineage>
        <taxon>Eukaryota</taxon>
        <taxon>Viridiplantae</taxon>
        <taxon>Streptophyta</taxon>
        <taxon>Embryophyta</taxon>
        <taxon>Marchantiophyta</taxon>
        <taxon>Marchantiopsida</taxon>
        <taxon>Marchantiidae</taxon>
        <taxon>Marchantiales</taxon>
        <taxon>Ricciaceae</taxon>
        <taxon>Riccia</taxon>
    </lineage>
</organism>
<gene>
    <name evidence="10" type="ORF">R1sor_004911</name>
</gene>
<name>A0ABD3HI10_9MARC</name>
<evidence type="ECO:0000256" key="3">
    <source>
        <dbReference type="ARBA" id="ARBA00022448"/>
    </source>
</evidence>
<dbReference type="InterPro" id="IPR000515">
    <property type="entry name" value="MetI-like"/>
</dbReference>
<comment type="caution">
    <text evidence="10">The sequence shown here is derived from an EMBL/GenBank/DDBJ whole genome shotgun (WGS) entry which is preliminary data.</text>
</comment>
<feature type="transmembrane region" description="Helical" evidence="8">
    <location>
        <begin position="213"/>
        <end position="236"/>
    </location>
</feature>
<evidence type="ECO:0000256" key="7">
    <source>
        <dbReference type="ARBA" id="ARBA00023136"/>
    </source>
</evidence>
<dbReference type="EMBL" id="JBJQOH010000003">
    <property type="protein sequence ID" value="KAL3691260.1"/>
    <property type="molecule type" value="Genomic_DNA"/>
</dbReference>
<dbReference type="Proteomes" id="UP001633002">
    <property type="component" value="Unassembled WGS sequence"/>
</dbReference>
<reference evidence="10 11" key="1">
    <citation type="submission" date="2024-09" db="EMBL/GenBank/DDBJ databases">
        <title>Chromosome-scale assembly of Riccia sorocarpa.</title>
        <authorList>
            <person name="Paukszto L."/>
        </authorList>
    </citation>
    <scope>NUCLEOTIDE SEQUENCE [LARGE SCALE GENOMIC DNA]</scope>
    <source>
        <strain evidence="10">LP-2024</strain>
        <tissue evidence="10">Aerial parts of the thallus</tissue>
    </source>
</reference>
<dbReference type="NCBIfam" id="TIGR00969">
    <property type="entry name" value="3a0106s02"/>
    <property type="match status" value="1"/>
</dbReference>
<keyword evidence="4 8" id="KW-0812">Transmembrane</keyword>
<dbReference type="Gene3D" id="1.10.3720.10">
    <property type="entry name" value="MetI-like"/>
    <property type="match status" value="1"/>
</dbReference>